<sequence>MQAAPLRGQGLSVLNKPPHTHNINKLALLVKTGLLCSAISTTPNVLANTNEKTESQSSELEVITVTAEKRNADIMDVSSSVSAITDSDLKDAEISSITELSQHVPNLHIFTWGAREKTTSSFGV</sequence>
<evidence type="ECO:0000313" key="2">
    <source>
        <dbReference type="Proteomes" id="UP001057998"/>
    </source>
</evidence>
<keyword evidence="2" id="KW-1185">Reference proteome</keyword>
<name>A0ABY5GKF5_9GAMM</name>
<reference evidence="1" key="1">
    <citation type="submission" date="2022-07" db="EMBL/GenBank/DDBJ databases">
        <title>Genome sequencing of Photobacterium atrarenae GJH2-4.</title>
        <authorList>
            <person name="Park S.-J."/>
        </authorList>
    </citation>
    <scope>NUCLEOTIDE SEQUENCE</scope>
    <source>
        <strain evidence="1">GJH2-4</strain>
    </source>
</reference>
<dbReference type="Proteomes" id="UP001057998">
    <property type="component" value="Chromosome 2"/>
</dbReference>
<organism evidence="1 2">
    <name type="scientific">Photobacterium atrarenae</name>
    <dbReference type="NCBI Taxonomy" id="865757"/>
    <lineage>
        <taxon>Bacteria</taxon>
        <taxon>Pseudomonadati</taxon>
        <taxon>Pseudomonadota</taxon>
        <taxon>Gammaproteobacteria</taxon>
        <taxon>Vibrionales</taxon>
        <taxon>Vibrionaceae</taxon>
        <taxon>Photobacterium</taxon>
    </lineage>
</organism>
<dbReference type="Gene3D" id="2.170.130.10">
    <property type="entry name" value="TonB-dependent receptor, plug domain"/>
    <property type="match status" value="1"/>
</dbReference>
<gene>
    <name evidence="1" type="ORF">NNL38_21875</name>
</gene>
<evidence type="ECO:0000313" key="1">
    <source>
        <dbReference type="EMBL" id="UTV29661.1"/>
    </source>
</evidence>
<accession>A0ABY5GKF5</accession>
<protein>
    <recommendedName>
        <fullName evidence="3">TonB-dependent receptor plug domain-containing protein</fullName>
    </recommendedName>
</protein>
<evidence type="ECO:0008006" key="3">
    <source>
        <dbReference type="Google" id="ProtNLM"/>
    </source>
</evidence>
<dbReference type="InterPro" id="IPR037066">
    <property type="entry name" value="Plug_dom_sf"/>
</dbReference>
<proteinExistence type="predicted"/>
<dbReference type="RefSeq" id="WP_255390979.1">
    <property type="nucleotide sequence ID" value="NZ_CP101509.1"/>
</dbReference>
<dbReference type="EMBL" id="CP101509">
    <property type="protein sequence ID" value="UTV29661.1"/>
    <property type="molecule type" value="Genomic_DNA"/>
</dbReference>
<dbReference type="SUPFAM" id="SSF56935">
    <property type="entry name" value="Porins"/>
    <property type="match status" value="1"/>
</dbReference>